<protein>
    <submittedName>
        <fullName evidence="1">Cyclohexanone monooxygenase</fullName>
    </submittedName>
</protein>
<accession>A0A088DKB7</accession>
<organism evidence="1">
    <name type="scientific">Mycobacterium avium subsp. hominissuis</name>
    <dbReference type="NCBI Taxonomy" id="439334"/>
    <lineage>
        <taxon>Bacteria</taxon>
        <taxon>Bacillati</taxon>
        <taxon>Actinomycetota</taxon>
        <taxon>Actinomycetes</taxon>
        <taxon>Mycobacteriales</taxon>
        <taxon>Mycobacteriaceae</taxon>
        <taxon>Mycobacterium</taxon>
        <taxon>Mycobacterium avium complex (MAC)</taxon>
    </lineage>
</organism>
<keyword evidence="1" id="KW-0560">Oxidoreductase</keyword>
<reference evidence="1" key="1">
    <citation type="journal article" date="2014" name="FEBS Lett.">
        <title>Identification and comparative analysis of a genomic island in Mycobacterium avium subsp. hominissuis.</title>
        <authorList>
            <person name="Lahiri A."/>
            <person name="Sanchini A."/>
            <person name="Semmler T."/>
            <person name="Schafer H."/>
            <person name="Lewin A."/>
        </authorList>
    </citation>
    <scope>NUCLEOTIDE SEQUENCE</scope>
    <source>
        <strain evidence="1">2721</strain>
    </source>
</reference>
<dbReference type="InterPro" id="IPR036188">
    <property type="entry name" value="FAD/NAD-bd_sf"/>
</dbReference>
<dbReference type="Pfam" id="PF13738">
    <property type="entry name" value="Pyr_redox_3"/>
    <property type="match status" value="1"/>
</dbReference>
<dbReference type="PANTHER" id="PTHR42877">
    <property type="entry name" value="L-ORNITHINE N(5)-MONOOXYGENASE-RELATED"/>
    <property type="match status" value="1"/>
</dbReference>
<dbReference type="Gene3D" id="3.50.50.60">
    <property type="entry name" value="FAD/NAD(P)-binding domain"/>
    <property type="match status" value="2"/>
</dbReference>
<dbReference type="PANTHER" id="PTHR42877:SF4">
    <property type="entry name" value="FAD_NAD(P)-BINDING DOMAIN-CONTAINING PROTEIN-RELATED"/>
    <property type="match status" value="1"/>
</dbReference>
<name>A0A088DKB7_MYCAV</name>
<dbReference type="GO" id="GO:0004497">
    <property type="term" value="F:monooxygenase activity"/>
    <property type="evidence" value="ECO:0007669"/>
    <property type="project" value="UniProtKB-KW"/>
</dbReference>
<sequence length="494" mass="54703">MRSLRCAVIGAGMAGILSAIKLREAGITDLTIYEKGDTFGGTWRENSYPGLACDVPSHLYSYSFEPNPEWSRRFAPGPEIRAYFERVAQRHGLDAITRFGEEVTSCRFQEGAWHLETSSGARNTADVLLAATGVLHHPNVPTLEGLDSFAGHAFHSARWDHDVEIGGRRVGIVGTGSTAVQISGGIVDEVSSLALFQRTAQWIMPQTNPAYTEEEKARFRHDRALMAQARQEFSKLFTEGFADSLVNADSPEMRMLEDMCQDNLEKSVADPVLREQLRPDYRAACKRLVIAEHFYQAIQRPNARLITAGIERIEPGGVRTSDGALHELDVLVLATGFKVDRFVRPTKVISEGGLDLDQVWGDGPIAYLSICVPGFPNFFMLNGPNGPVGNFSLIDVAELQIGYIVDLIGAIRTDGITQISARAGATERFEASRRAAARSTIWMTGCRSWYLDRHGVPATWPWSFTRFREAMASPEWDDFELSGRAPDLASEMDR</sequence>
<keyword evidence="1" id="KW-0503">Monooxygenase</keyword>
<proteinExistence type="predicted"/>
<evidence type="ECO:0000313" key="1">
    <source>
        <dbReference type="EMBL" id="AIL92353.1"/>
    </source>
</evidence>
<dbReference type="AlphaFoldDB" id="A0A088DKB7"/>
<dbReference type="InterPro" id="IPR051209">
    <property type="entry name" value="FAD-bind_Monooxygenase_sf"/>
</dbReference>
<dbReference type="SUPFAM" id="SSF51905">
    <property type="entry name" value="FAD/NAD(P)-binding domain"/>
    <property type="match status" value="2"/>
</dbReference>
<dbReference type="EMBL" id="KM105871">
    <property type="protein sequence ID" value="AIL92353.1"/>
    <property type="molecule type" value="Genomic_DNA"/>
</dbReference>
<dbReference type="RefSeq" id="WP_033725282.1">
    <property type="nucleotide sequence ID" value="NZ_FKJL01000043.1"/>
</dbReference>